<keyword evidence="2" id="KW-1133">Transmembrane helix</keyword>
<keyword evidence="4" id="KW-1185">Reference proteome</keyword>
<sequence>MTSTQEDPELGQAEKPPTQPTELPVDRTATNPSIADGTLQPSQTQEHTPSAVTGPVDFASLPGLPRLRYNILESKLKLFTIVFLLVAEASLLPIGLYYGLILGTTLRPGLVFAVITSFFGIVSGIEFGLRCLKLIRHGEKYRPRGATKWSFDFTHWTLSVAYTVMSAILIIFSIPHDPLVRPLAMPVALFLVQAGLHLTWAGWMNAARWPAPFKISSVAKGEVVPPFVLTCVEDVVGVDGDGGREYRDALMARYAASPRFRKMIIQQNWFWAVGSLAVGAGTLVVVWTVPERVAYGVGWGAPLVFVIIWTTICVVWVFHSLRREKEAWRAEHSPEKQGASSTTTQETAQAASSIAHA</sequence>
<feature type="transmembrane region" description="Helical" evidence="2">
    <location>
        <begin position="153"/>
        <end position="175"/>
    </location>
</feature>
<evidence type="ECO:0000256" key="1">
    <source>
        <dbReference type="SAM" id="MobiDB-lite"/>
    </source>
</evidence>
<dbReference type="PANTHER" id="PTHR42024">
    <property type="entry name" value="AMINO ACID PERMEASE_ SLC12A DOMAIN-CONTAINING PROTEIN"/>
    <property type="match status" value="1"/>
</dbReference>
<reference evidence="3 4" key="1">
    <citation type="journal article" date="2024" name="Commun. Biol.">
        <title>Comparative genomic analysis of thermophilic fungi reveals convergent evolutionary adaptations and gene losses.</title>
        <authorList>
            <person name="Steindorff A.S."/>
            <person name="Aguilar-Pontes M.V."/>
            <person name="Robinson A.J."/>
            <person name="Andreopoulos B."/>
            <person name="LaButti K."/>
            <person name="Kuo A."/>
            <person name="Mondo S."/>
            <person name="Riley R."/>
            <person name="Otillar R."/>
            <person name="Haridas S."/>
            <person name="Lipzen A."/>
            <person name="Grimwood J."/>
            <person name="Schmutz J."/>
            <person name="Clum A."/>
            <person name="Reid I.D."/>
            <person name="Moisan M.C."/>
            <person name="Butler G."/>
            <person name="Nguyen T.T.M."/>
            <person name="Dewar K."/>
            <person name="Conant G."/>
            <person name="Drula E."/>
            <person name="Henrissat B."/>
            <person name="Hansel C."/>
            <person name="Singer S."/>
            <person name="Hutchinson M.I."/>
            <person name="de Vries R.P."/>
            <person name="Natvig D.O."/>
            <person name="Powell A.J."/>
            <person name="Tsang A."/>
            <person name="Grigoriev I.V."/>
        </authorList>
    </citation>
    <scope>NUCLEOTIDE SEQUENCE [LARGE SCALE GENOMIC DNA]</scope>
    <source>
        <strain evidence="3 4">CBS 620.91</strain>
    </source>
</reference>
<feature type="compositionally biased region" description="Low complexity" evidence="1">
    <location>
        <begin position="339"/>
        <end position="357"/>
    </location>
</feature>
<feature type="transmembrane region" description="Helical" evidence="2">
    <location>
        <begin position="269"/>
        <end position="287"/>
    </location>
</feature>
<dbReference type="Proteomes" id="UP001583172">
    <property type="component" value="Unassembled WGS sequence"/>
</dbReference>
<gene>
    <name evidence="3" type="ORF">VTJ49DRAFT_6619</name>
</gene>
<dbReference type="PANTHER" id="PTHR42024:SF1">
    <property type="entry name" value="AMINO ACID PERMEASE_ SLC12A DOMAIN-CONTAINING PROTEIN"/>
    <property type="match status" value="1"/>
</dbReference>
<accession>A0ABR3VJW7</accession>
<keyword evidence="2" id="KW-0472">Membrane</keyword>
<evidence type="ECO:0000313" key="3">
    <source>
        <dbReference type="EMBL" id="KAL1841781.1"/>
    </source>
</evidence>
<proteinExistence type="predicted"/>
<feature type="region of interest" description="Disordered" evidence="1">
    <location>
        <begin position="1"/>
        <end position="54"/>
    </location>
</feature>
<evidence type="ECO:0000256" key="2">
    <source>
        <dbReference type="SAM" id="Phobius"/>
    </source>
</evidence>
<feature type="region of interest" description="Disordered" evidence="1">
    <location>
        <begin position="329"/>
        <end position="357"/>
    </location>
</feature>
<feature type="compositionally biased region" description="Polar residues" evidence="1">
    <location>
        <begin position="28"/>
        <end position="51"/>
    </location>
</feature>
<organism evidence="3 4">
    <name type="scientific">Humicola insolens</name>
    <name type="common">Soft-rot fungus</name>
    <dbReference type="NCBI Taxonomy" id="85995"/>
    <lineage>
        <taxon>Eukaryota</taxon>
        <taxon>Fungi</taxon>
        <taxon>Dikarya</taxon>
        <taxon>Ascomycota</taxon>
        <taxon>Pezizomycotina</taxon>
        <taxon>Sordariomycetes</taxon>
        <taxon>Sordariomycetidae</taxon>
        <taxon>Sordariales</taxon>
        <taxon>Chaetomiaceae</taxon>
        <taxon>Mycothermus</taxon>
    </lineage>
</organism>
<evidence type="ECO:0000313" key="4">
    <source>
        <dbReference type="Proteomes" id="UP001583172"/>
    </source>
</evidence>
<feature type="transmembrane region" description="Helical" evidence="2">
    <location>
        <begin position="110"/>
        <end position="132"/>
    </location>
</feature>
<dbReference type="EMBL" id="JAZGSY010000064">
    <property type="protein sequence ID" value="KAL1841781.1"/>
    <property type="molecule type" value="Genomic_DNA"/>
</dbReference>
<name>A0ABR3VJW7_HUMIN</name>
<keyword evidence="2" id="KW-0812">Transmembrane</keyword>
<feature type="transmembrane region" description="Helical" evidence="2">
    <location>
        <begin position="187"/>
        <end position="206"/>
    </location>
</feature>
<feature type="transmembrane region" description="Helical" evidence="2">
    <location>
        <begin position="76"/>
        <end position="98"/>
    </location>
</feature>
<feature type="transmembrane region" description="Helical" evidence="2">
    <location>
        <begin position="299"/>
        <end position="319"/>
    </location>
</feature>
<protein>
    <submittedName>
        <fullName evidence="3">Uncharacterized protein</fullName>
    </submittedName>
</protein>
<comment type="caution">
    <text evidence="3">The sequence shown here is derived from an EMBL/GenBank/DDBJ whole genome shotgun (WGS) entry which is preliminary data.</text>
</comment>